<dbReference type="AlphaFoldDB" id="A0A4Q0YG31"/>
<dbReference type="RefSeq" id="WP_128978724.1">
    <property type="nucleotide sequence ID" value="NZ_PDKJ01000002.1"/>
</dbReference>
<keyword evidence="1" id="KW-0969">Cilium</keyword>
<sequence>MELGKIAEIDNAQTNHIKKIQTVQEVDENYRVVDNEEHKKAQGSNTNDELNEVILDNVKFGYNKSSKDLFVKVIRGDAEYKYPTEDMMRIKAQLLKDIENTQRKVTQ</sequence>
<gene>
    <name evidence="1" type="ORF">CRV08_02460</name>
</gene>
<reference evidence="1 2" key="1">
    <citation type="submission" date="2017-10" db="EMBL/GenBank/DDBJ databases">
        <title>Genomics of the genus Arcobacter.</title>
        <authorList>
            <person name="Perez-Cataluna A."/>
            <person name="Figueras M.J."/>
        </authorList>
    </citation>
    <scope>NUCLEOTIDE SEQUENCE [LARGE SCALE GENOMIC DNA]</scope>
    <source>
        <strain evidence="1 2">CECT 8993</strain>
    </source>
</reference>
<proteinExistence type="predicted"/>
<keyword evidence="1" id="KW-0966">Cell projection</keyword>
<name>A0A4Q0YG31_9BACT</name>
<evidence type="ECO:0000313" key="1">
    <source>
        <dbReference type="EMBL" id="RXJ69586.1"/>
    </source>
</evidence>
<comment type="caution">
    <text evidence="1">The sequence shown here is derived from an EMBL/GenBank/DDBJ whole genome shotgun (WGS) entry which is preliminary data.</text>
</comment>
<evidence type="ECO:0000313" key="2">
    <source>
        <dbReference type="Proteomes" id="UP000290172"/>
    </source>
</evidence>
<dbReference type="Proteomes" id="UP000290172">
    <property type="component" value="Unassembled WGS sequence"/>
</dbReference>
<dbReference type="EMBL" id="PDKJ01000002">
    <property type="protein sequence ID" value="RXJ69586.1"/>
    <property type="molecule type" value="Genomic_DNA"/>
</dbReference>
<protein>
    <submittedName>
        <fullName evidence="1">Flagellin</fullName>
    </submittedName>
</protein>
<organism evidence="1 2">
    <name type="scientific">Halarcobacter ebronensis</name>
    <dbReference type="NCBI Taxonomy" id="1462615"/>
    <lineage>
        <taxon>Bacteria</taxon>
        <taxon>Pseudomonadati</taxon>
        <taxon>Campylobacterota</taxon>
        <taxon>Epsilonproteobacteria</taxon>
        <taxon>Campylobacterales</taxon>
        <taxon>Arcobacteraceae</taxon>
        <taxon>Halarcobacter</taxon>
    </lineage>
</organism>
<keyword evidence="1" id="KW-0282">Flagellum</keyword>
<accession>A0A4Q0YG31</accession>